<dbReference type="AlphaFoldDB" id="E9HTJ3"/>
<dbReference type="KEGG" id="dpx:DAPPUDRAFT_265490"/>
<keyword evidence="1" id="KW-0472">Membrane</keyword>
<keyword evidence="3" id="KW-1185">Reference proteome</keyword>
<gene>
    <name evidence="2" type="ORF">DAPPUDRAFT_265490</name>
</gene>
<reference evidence="2 3" key="1">
    <citation type="journal article" date="2011" name="Science">
        <title>The ecoresponsive genome of Daphnia pulex.</title>
        <authorList>
            <person name="Colbourne J.K."/>
            <person name="Pfrender M.E."/>
            <person name="Gilbert D."/>
            <person name="Thomas W.K."/>
            <person name="Tucker A."/>
            <person name="Oakley T.H."/>
            <person name="Tokishita S."/>
            <person name="Aerts A."/>
            <person name="Arnold G.J."/>
            <person name="Basu M.K."/>
            <person name="Bauer D.J."/>
            <person name="Caceres C.E."/>
            <person name="Carmel L."/>
            <person name="Casola C."/>
            <person name="Choi J.H."/>
            <person name="Detter J.C."/>
            <person name="Dong Q."/>
            <person name="Dusheyko S."/>
            <person name="Eads B.D."/>
            <person name="Frohlich T."/>
            <person name="Geiler-Samerotte K.A."/>
            <person name="Gerlach D."/>
            <person name="Hatcher P."/>
            <person name="Jogdeo S."/>
            <person name="Krijgsveld J."/>
            <person name="Kriventseva E.V."/>
            <person name="Kultz D."/>
            <person name="Laforsch C."/>
            <person name="Lindquist E."/>
            <person name="Lopez J."/>
            <person name="Manak J.R."/>
            <person name="Muller J."/>
            <person name="Pangilinan J."/>
            <person name="Patwardhan R.P."/>
            <person name="Pitluck S."/>
            <person name="Pritham E.J."/>
            <person name="Rechtsteiner A."/>
            <person name="Rho M."/>
            <person name="Rogozin I.B."/>
            <person name="Sakarya O."/>
            <person name="Salamov A."/>
            <person name="Schaack S."/>
            <person name="Shapiro H."/>
            <person name="Shiga Y."/>
            <person name="Skalitzky C."/>
            <person name="Smith Z."/>
            <person name="Souvorov A."/>
            <person name="Sung W."/>
            <person name="Tang Z."/>
            <person name="Tsuchiya D."/>
            <person name="Tu H."/>
            <person name="Vos H."/>
            <person name="Wang M."/>
            <person name="Wolf Y.I."/>
            <person name="Yamagata H."/>
            <person name="Yamada T."/>
            <person name="Ye Y."/>
            <person name="Shaw J.R."/>
            <person name="Andrews J."/>
            <person name="Crease T.J."/>
            <person name="Tang H."/>
            <person name="Lucas S.M."/>
            <person name="Robertson H.M."/>
            <person name="Bork P."/>
            <person name="Koonin E.V."/>
            <person name="Zdobnov E.M."/>
            <person name="Grigoriev I.V."/>
            <person name="Lynch M."/>
            <person name="Boore J.L."/>
        </authorList>
    </citation>
    <scope>NUCLEOTIDE SEQUENCE [LARGE SCALE GENOMIC DNA]</scope>
</reference>
<evidence type="ECO:0000256" key="1">
    <source>
        <dbReference type="SAM" id="Phobius"/>
    </source>
</evidence>
<dbReference type="OrthoDB" id="2162143at2759"/>
<keyword evidence="1" id="KW-0812">Transmembrane</keyword>
<sequence length="177" mass="20256">MNRLRGVCCARNPSIVSVQMSEFMIAHVVNQLILLIGQTVFVYIFALLVFKISFHGSLALAVLITLLQGLCGMSLDPSTTADIHDAFPVMRSVRVTVQRLNFANFLREEIARAETEMQNGEKNDLKALKVVFDILDDRRQRDVSVHQRYERHWLGGFKIPFRVVCMWSKKQMNSNLT</sequence>
<keyword evidence="1" id="KW-1133">Transmembrane helix</keyword>
<organism evidence="2 3">
    <name type="scientific">Daphnia pulex</name>
    <name type="common">Water flea</name>
    <dbReference type="NCBI Taxonomy" id="6669"/>
    <lineage>
        <taxon>Eukaryota</taxon>
        <taxon>Metazoa</taxon>
        <taxon>Ecdysozoa</taxon>
        <taxon>Arthropoda</taxon>
        <taxon>Crustacea</taxon>
        <taxon>Branchiopoda</taxon>
        <taxon>Diplostraca</taxon>
        <taxon>Cladocera</taxon>
        <taxon>Anomopoda</taxon>
        <taxon>Daphniidae</taxon>
        <taxon>Daphnia</taxon>
    </lineage>
</organism>
<dbReference type="Proteomes" id="UP000000305">
    <property type="component" value="Unassembled WGS sequence"/>
</dbReference>
<proteinExistence type="predicted"/>
<dbReference type="HOGENOM" id="CLU_1519392_0_0_1"/>
<feature type="transmembrane region" description="Helical" evidence="1">
    <location>
        <begin position="28"/>
        <end position="50"/>
    </location>
</feature>
<evidence type="ECO:0000313" key="2">
    <source>
        <dbReference type="EMBL" id="EFX64935.1"/>
    </source>
</evidence>
<dbReference type="EMBL" id="GL732775">
    <property type="protein sequence ID" value="EFX64935.1"/>
    <property type="molecule type" value="Genomic_DNA"/>
</dbReference>
<accession>E9HTJ3</accession>
<protein>
    <submittedName>
        <fullName evidence="2">Uncharacterized protein</fullName>
    </submittedName>
</protein>
<name>E9HTJ3_DAPPU</name>
<evidence type="ECO:0000313" key="3">
    <source>
        <dbReference type="Proteomes" id="UP000000305"/>
    </source>
</evidence>
<dbReference type="InParanoid" id="E9HTJ3"/>